<evidence type="ECO:0000313" key="1">
    <source>
        <dbReference type="EMBL" id="TRY78951.1"/>
    </source>
</evidence>
<proteinExistence type="predicted"/>
<accession>A0A553PMN0</accession>
<reference evidence="1 2" key="1">
    <citation type="journal article" date="2019" name="Sci. Data">
        <title>Hybrid genome assembly and annotation of Danionella translucida.</title>
        <authorList>
            <person name="Kadobianskyi M."/>
            <person name="Schulze L."/>
            <person name="Schuelke M."/>
            <person name="Judkewitz B."/>
        </authorList>
    </citation>
    <scope>NUCLEOTIDE SEQUENCE [LARGE SCALE GENOMIC DNA]</scope>
    <source>
        <strain evidence="1 2">Bolton</strain>
    </source>
</reference>
<keyword evidence="2" id="KW-1185">Reference proteome</keyword>
<protein>
    <submittedName>
        <fullName evidence="1">Uncharacterized protein</fullName>
    </submittedName>
</protein>
<dbReference type="AlphaFoldDB" id="A0A553PMN0"/>
<dbReference type="Proteomes" id="UP000316079">
    <property type="component" value="Unassembled WGS sequence"/>
</dbReference>
<sequence length="80" mass="8429">MSGPQELLVDSGVVSGIELINDTPDSCVELITSPTHSQSAELKSSHISRKPSGCCHSLTLMVMLLGGASARWQNQAVFSS</sequence>
<evidence type="ECO:0000313" key="2">
    <source>
        <dbReference type="Proteomes" id="UP000316079"/>
    </source>
</evidence>
<organism evidence="1 2">
    <name type="scientific">Danionella cerebrum</name>
    <dbReference type="NCBI Taxonomy" id="2873325"/>
    <lineage>
        <taxon>Eukaryota</taxon>
        <taxon>Metazoa</taxon>
        <taxon>Chordata</taxon>
        <taxon>Craniata</taxon>
        <taxon>Vertebrata</taxon>
        <taxon>Euteleostomi</taxon>
        <taxon>Actinopterygii</taxon>
        <taxon>Neopterygii</taxon>
        <taxon>Teleostei</taxon>
        <taxon>Ostariophysi</taxon>
        <taxon>Cypriniformes</taxon>
        <taxon>Danionidae</taxon>
        <taxon>Danioninae</taxon>
        <taxon>Danionella</taxon>
    </lineage>
</organism>
<gene>
    <name evidence="1" type="ORF">DNTS_018829</name>
</gene>
<comment type="caution">
    <text evidence="1">The sequence shown here is derived from an EMBL/GenBank/DDBJ whole genome shotgun (WGS) entry which is preliminary data.</text>
</comment>
<name>A0A553PMN0_9TELE</name>
<dbReference type="EMBL" id="SRMA01026669">
    <property type="protein sequence ID" value="TRY78951.1"/>
    <property type="molecule type" value="Genomic_DNA"/>
</dbReference>